<feature type="signal peptide" evidence="1">
    <location>
        <begin position="1"/>
        <end position="21"/>
    </location>
</feature>
<evidence type="ECO:0000313" key="3">
    <source>
        <dbReference type="Proteomes" id="UP001497480"/>
    </source>
</evidence>
<accession>A0AAV1VWA2</accession>
<evidence type="ECO:0000256" key="1">
    <source>
        <dbReference type="SAM" id="SignalP"/>
    </source>
</evidence>
<sequence>MEKNLKIGFLVVLLTVSVCYGKVEIAQIWTNDICHSDGDCQKVLNCSALFPPKRGCTRVGKLKLHKFHQMLYAALMMIASRL</sequence>
<keyword evidence="3" id="KW-1185">Reference proteome</keyword>
<dbReference type="Proteomes" id="UP001497480">
    <property type="component" value="Unassembled WGS sequence"/>
</dbReference>
<comment type="caution">
    <text evidence="2">The sequence shown here is derived from an EMBL/GenBank/DDBJ whole genome shotgun (WGS) entry which is preliminary data.</text>
</comment>
<keyword evidence="1" id="KW-0732">Signal</keyword>
<evidence type="ECO:0000313" key="2">
    <source>
        <dbReference type="EMBL" id="CAL0301288.1"/>
    </source>
</evidence>
<protein>
    <submittedName>
        <fullName evidence="2">Uncharacterized protein</fullName>
    </submittedName>
</protein>
<reference evidence="2 3" key="1">
    <citation type="submission" date="2024-03" db="EMBL/GenBank/DDBJ databases">
        <authorList>
            <person name="Martinez-Hernandez J."/>
        </authorList>
    </citation>
    <scope>NUCLEOTIDE SEQUENCE [LARGE SCALE GENOMIC DNA]</scope>
</reference>
<feature type="chain" id="PRO_5043852919" evidence="1">
    <location>
        <begin position="22"/>
        <end position="82"/>
    </location>
</feature>
<organism evidence="2 3">
    <name type="scientific">Lupinus luteus</name>
    <name type="common">European yellow lupine</name>
    <dbReference type="NCBI Taxonomy" id="3873"/>
    <lineage>
        <taxon>Eukaryota</taxon>
        <taxon>Viridiplantae</taxon>
        <taxon>Streptophyta</taxon>
        <taxon>Embryophyta</taxon>
        <taxon>Tracheophyta</taxon>
        <taxon>Spermatophyta</taxon>
        <taxon>Magnoliopsida</taxon>
        <taxon>eudicotyledons</taxon>
        <taxon>Gunneridae</taxon>
        <taxon>Pentapetalae</taxon>
        <taxon>rosids</taxon>
        <taxon>fabids</taxon>
        <taxon>Fabales</taxon>
        <taxon>Fabaceae</taxon>
        <taxon>Papilionoideae</taxon>
        <taxon>50 kb inversion clade</taxon>
        <taxon>genistoids sensu lato</taxon>
        <taxon>core genistoids</taxon>
        <taxon>Genisteae</taxon>
        <taxon>Lupinus</taxon>
    </lineage>
</organism>
<name>A0AAV1VWA2_LUPLU</name>
<dbReference type="EMBL" id="CAXHTB010000002">
    <property type="protein sequence ID" value="CAL0301288.1"/>
    <property type="molecule type" value="Genomic_DNA"/>
</dbReference>
<proteinExistence type="predicted"/>
<gene>
    <name evidence="2" type="ORF">LLUT_LOCUS2348</name>
</gene>
<dbReference type="AlphaFoldDB" id="A0AAV1VWA2"/>